<reference evidence="2 3" key="1">
    <citation type="submission" date="2018-06" db="EMBL/GenBank/DDBJ databases">
        <title>Genomic Encyclopedia of Type Strains, Phase IV (KMG-IV): sequencing the most valuable type-strain genomes for metagenomic binning, comparative biology and taxonomic classification.</title>
        <authorList>
            <person name="Goeker M."/>
        </authorList>
    </citation>
    <scope>NUCLEOTIDE SEQUENCE [LARGE SCALE GENOMIC DNA]</scope>
    <source>
        <strain evidence="2 3">DSM 25520</strain>
    </source>
</reference>
<organism evidence="2 3">
    <name type="scientific">Eoetvoesiella caeni</name>
    <dbReference type="NCBI Taxonomy" id="645616"/>
    <lineage>
        <taxon>Bacteria</taxon>
        <taxon>Pseudomonadati</taxon>
        <taxon>Pseudomonadota</taxon>
        <taxon>Betaproteobacteria</taxon>
        <taxon>Burkholderiales</taxon>
        <taxon>Alcaligenaceae</taxon>
        <taxon>Eoetvoesiella</taxon>
    </lineage>
</organism>
<dbReference type="RefSeq" id="WP_113932382.1">
    <property type="nucleotide sequence ID" value="NZ_JACCEU010000002.1"/>
</dbReference>
<dbReference type="PANTHER" id="PTHR24096">
    <property type="entry name" value="LONG-CHAIN-FATTY-ACID--COA LIGASE"/>
    <property type="match status" value="1"/>
</dbReference>
<evidence type="ECO:0000313" key="3">
    <source>
        <dbReference type="Proteomes" id="UP000253628"/>
    </source>
</evidence>
<evidence type="ECO:0000259" key="1">
    <source>
        <dbReference type="Pfam" id="PF00501"/>
    </source>
</evidence>
<dbReference type="Pfam" id="PF00501">
    <property type="entry name" value="AMP-binding"/>
    <property type="match status" value="1"/>
</dbReference>
<gene>
    <name evidence="2" type="ORF">DFR37_102574</name>
</gene>
<name>A0A366HHT8_9BURK</name>
<dbReference type="GO" id="GO:0016405">
    <property type="term" value="F:CoA-ligase activity"/>
    <property type="evidence" value="ECO:0007669"/>
    <property type="project" value="TreeGrafter"/>
</dbReference>
<dbReference type="OrthoDB" id="9766486at2"/>
<feature type="domain" description="AMP-dependent synthetase/ligase" evidence="1">
    <location>
        <begin position="62"/>
        <end position="441"/>
    </location>
</feature>
<sequence length="633" mass="69232">MTISHHDLAADINAQRPNAPFRPVRFAPVEIALETRDDGAILLTNKQPLQPLPVQQLCDYLRKHAQERPLQTFLAEPEGDGWKRISYAQARASVDALSQWLIDRNVPDDRPIFVLSENGINHALLQLAAMQIGIPVMPLSAAYSLMSETCAKIRDLTQRFEPAVIYAADAQRFGKALSVAKPLCNAIILSDAATHALVDACFDEALGTPPSADVEQAYARVTPDATARLLLTSGSTGVPKAVVMTQRNILASGVLWDQVWPFLADEPLTMLDWLPWNHTAGTHGSFSMVLRHGGTLYIDDGKPVPQLIGRSVRHLREIRPNVMVNVPRGLDMLVACMEEDPSIAAEIFPNLQVIIYGGAALLPTTLLKLEQLSVQATGQRIPVTSSLGSTETTMPATLGWWPSQSLGTLGLPGPGVEAKLIPDEDRYEIRFRGDNITPGYFRDPEANQASFDEEGFLITGDAVVFIDDKQPEHGLLYAGRLSENFKLSTGTWVSVANVRERLLEELHPLVSDVVLAAPNLHELGALLFLNLAQVRKTFPGLAEAAQAQIAQHPDVLAAINKRIQHYNAIFPASSTYIARALILDRPPSLDESEITDKGHINQRGVLKVRAAAVDRMYRANGSEGDCLLFGATR</sequence>
<proteinExistence type="predicted"/>
<protein>
    <submittedName>
        <fullName evidence="2">Feruloyl-CoA synthase</fullName>
    </submittedName>
</protein>
<dbReference type="AlphaFoldDB" id="A0A366HHT8"/>
<comment type="caution">
    <text evidence="2">The sequence shown here is derived from an EMBL/GenBank/DDBJ whole genome shotgun (WGS) entry which is preliminary data.</text>
</comment>
<dbReference type="Gene3D" id="3.40.50.12780">
    <property type="entry name" value="N-terminal domain of ligase-like"/>
    <property type="match status" value="1"/>
</dbReference>
<dbReference type="Proteomes" id="UP000253628">
    <property type="component" value="Unassembled WGS sequence"/>
</dbReference>
<dbReference type="InterPro" id="IPR020845">
    <property type="entry name" value="AMP-binding_CS"/>
</dbReference>
<dbReference type="InterPro" id="IPR000873">
    <property type="entry name" value="AMP-dep_synth/lig_dom"/>
</dbReference>
<evidence type="ECO:0000313" key="2">
    <source>
        <dbReference type="EMBL" id="RBP42188.1"/>
    </source>
</evidence>
<dbReference type="SUPFAM" id="SSF56801">
    <property type="entry name" value="Acetyl-CoA synthetase-like"/>
    <property type="match status" value="1"/>
</dbReference>
<dbReference type="PROSITE" id="PS00455">
    <property type="entry name" value="AMP_BINDING"/>
    <property type="match status" value="1"/>
</dbReference>
<dbReference type="PANTHER" id="PTHR24096:SF420">
    <property type="entry name" value="LONG-CHAIN-FATTY-ACID--COA LIGASE-RELATED"/>
    <property type="match status" value="1"/>
</dbReference>
<dbReference type="InterPro" id="IPR042099">
    <property type="entry name" value="ANL_N_sf"/>
</dbReference>
<accession>A0A366HHT8</accession>
<keyword evidence="3" id="KW-1185">Reference proteome</keyword>
<dbReference type="EMBL" id="QNRQ01000002">
    <property type="protein sequence ID" value="RBP42188.1"/>
    <property type="molecule type" value="Genomic_DNA"/>
</dbReference>